<feature type="region of interest" description="Disordered" evidence="1">
    <location>
        <begin position="179"/>
        <end position="201"/>
    </location>
</feature>
<dbReference type="EMBL" id="BKCJ011202409">
    <property type="protein sequence ID" value="GFD03072.1"/>
    <property type="molecule type" value="Genomic_DNA"/>
</dbReference>
<dbReference type="AlphaFoldDB" id="A0A699SYE7"/>
<comment type="caution">
    <text evidence="2">The sequence shown here is derived from an EMBL/GenBank/DDBJ whole genome shotgun (WGS) entry which is preliminary data.</text>
</comment>
<protein>
    <submittedName>
        <fullName evidence="2">Uncharacterized protein</fullName>
    </submittedName>
</protein>
<reference evidence="2" key="1">
    <citation type="journal article" date="2019" name="Sci. Rep.">
        <title>Draft genome of Tanacetum cinerariifolium, the natural source of mosquito coil.</title>
        <authorList>
            <person name="Yamashiro T."/>
            <person name="Shiraishi A."/>
            <person name="Satake H."/>
            <person name="Nakayama K."/>
        </authorList>
    </citation>
    <scope>NUCLEOTIDE SEQUENCE</scope>
</reference>
<gene>
    <name evidence="2" type="ORF">Tci_875041</name>
</gene>
<name>A0A699SYE7_TANCI</name>
<organism evidence="2">
    <name type="scientific">Tanacetum cinerariifolium</name>
    <name type="common">Dalmatian daisy</name>
    <name type="synonym">Chrysanthemum cinerariifolium</name>
    <dbReference type="NCBI Taxonomy" id="118510"/>
    <lineage>
        <taxon>Eukaryota</taxon>
        <taxon>Viridiplantae</taxon>
        <taxon>Streptophyta</taxon>
        <taxon>Embryophyta</taxon>
        <taxon>Tracheophyta</taxon>
        <taxon>Spermatophyta</taxon>
        <taxon>Magnoliopsida</taxon>
        <taxon>eudicotyledons</taxon>
        <taxon>Gunneridae</taxon>
        <taxon>Pentapetalae</taxon>
        <taxon>asterids</taxon>
        <taxon>campanulids</taxon>
        <taxon>Asterales</taxon>
        <taxon>Asteraceae</taxon>
        <taxon>Asteroideae</taxon>
        <taxon>Anthemideae</taxon>
        <taxon>Anthemidinae</taxon>
        <taxon>Tanacetum</taxon>
    </lineage>
</organism>
<evidence type="ECO:0000313" key="2">
    <source>
        <dbReference type="EMBL" id="GFD03072.1"/>
    </source>
</evidence>
<accession>A0A699SYE7</accession>
<sequence length="201" mass="22931">ATITTSGEAPIPPPTIPSIILENLPTFNSAFRFEERLRSLETSFSEYMQTNQFADAVSAIPGIVHQYMTQQMKEAVREAIQIQTDRLQDSLQRENDEFLRNINENMKKVLKGLVKIGSRNKTSYAITTDLSEMELKKILIEKMEGNKSTQRFDEQRNLYKALVEAYEVDKAIMDTYGDSTILKRRREDDDQEGPSAGSNRG</sequence>
<feature type="non-terminal residue" evidence="2">
    <location>
        <position position="1"/>
    </location>
</feature>
<feature type="non-terminal residue" evidence="2">
    <location>
        <position position="201"/>
    </location>
</feature>
<proteinExistence type="predicted"/>
<evidence type="ECO:0000256" key="1">
    <source>
        <dbReference type="SAM" id="MobiDB-lite"/>
    </source>
</evidence>